<protein>
    <submittedName>
        <fullName evidence="1">Calcium-binding protein CML25</fullName>
    </submittedName>
</protein>
<dbReference type="OrthoDB" id="1738387at2759"/>
<organism evidence="1 2">
    <name type="scientific">Pyrus ussuriensis x Pyrus communis</name>
    <dbReference type="NCBI Taxonomy" id="2448454"/>
    <lineage>
        <taxon>Eukaryota</taxon>
        <taxon>Viridiplantae</taxon>
        <taxon>Streptophyta</taxon>
        <taxon>Embryophyta</taxon>
        <taxon>Tracheophyta</taxon>
        <taxon>Spermatophyta</taxon>
        <taxon>Magnoliopsida</taxon>
        <taxon>eudicotyledons</taxon>
        <taxon>Gunneridae</taxon>
        <taxon>Pentapetalae</taxon>
        <taxon>rosids</taxon>
        <taxon>fabids</taxon>
        <taxon>Rosales</taxon>
        <taxon>Rosaceae</taxon>
        <taxon>Amygdaloideae</taxon>
        <taxon>Maleae</taxon>
        <taxon>Pyrus</taxon>
    </lineage>
</organism>
<reference evidence="1 2" key="2">
    <citation type="submission" date="2019-11" db="EMBL/GenBank/DDBJ databases">
        <title>A de novo genome assembly of a pear dwarfing rootstock.</title>
        <authorList>
            <person name="Wang F."/>
            <person name="Wang J."/>
            <person name="Li S."/>
            <person name="Zhang Y."/>
            <person name="Fang M."/>
            <person name="Ma L."/>
            <person name="Zhao Y."/>
            <person name="Jiang S."/>
        </authorList>
    </citation>
    <scope>NUCLEOTIDE SEQUENCE [LARGE SCALE GENOMIC DNA]</scope>
    <source>
        <strain evidence="1">S2</strain>
        <tissue evidence="1">Leaf</tissue>
    </source>
</reference>
<dbReference type="EMBL" id="SMOL01000361">
    <property type="protein sequence ID" value="KAB2620067.1"/>
    <property type="molecule type" value="Genomic_DNA"/>
</dbReference>
<keyword evidence="2" id="KW-1185">Reference proteome</keyword>
<reference evidence="1 2" key="1">
    <citation type="submission" date="2019-09" db="EMBL/GenBank/DDBJ databases">
        <authorList>
            <person name="Ou C."/>
        </authorList>
    </citation>
    <scope>NUCLEOTIDE SEQUENCE [LARGE SCALE GENOMIC DNA]</scope>
    <source>
        <strain evidence="1">S2</strain>
        <tissue evidence="1">Leaf</tissue>
    </source>
</reference>
<name>A0A5N5GY56_9ROSA</name>
<dbReference type="AlphaFoldDB" id="A0A5N5GY56"/>
<sequence>MTLNSSKLIIPSPSLSTPPIIFRHSSIEHSSPKLRRTLYNSSTEIEPFPSMSASAGSIPLVLSSANSLKLMKPSPSESTSEIMPLSSSSEAGCPRLLMMAPSSEDEILPSPLTSNFLKTWSSSAIWAREWKEGDRECVGATAGWGAAAAAAEEGLDFFFREKRDLKPIWIRKQPETETNWRNQNSRFRFVGF</sequence>
<comment type="caution">
    <text evidence="1">The sequence shown here is derived from an EMBL/GenBank/DDBJ whole genome shotgun (WGS) entry which is preliminary data.</text>
</comment>
<evidence type="ECO:0000313" key="2">
    <source>
        <dbReference type="Proteomes" id="UP000327157"/>
    </source>
</evidence>
<proteinExistence type="predicted"/>
<accession>A0A5N5GY56</accession>
<evidence type="ECO:0000313" key="1">
    <source>
        <dbReference type="EMBL" id="KAB2620067.1"/>
    </source>
</evidence>
<dbReference type="Proteomes" id="UP000327157">
    <property type="component" value="Unassembled WGS sequence"/>
</dbReference>
<gene>
    <name evidence="1" type="ORF">D8674_037027</name>
</gene>